<name>A0ABW6YV31_9ACTN</name>
<reference evidence="1 2" key="1">
    <citation type="submission" date="2024-10" db="EMBL/GenBank/DDBJ databases">
        <title>The Natural Products Discovery Center: Release of the First 8490 Sequenced Strains for Exploring Actinobacteria Biosynthetic Diversity.</title>
        <authorList>
            <person name="Kalkreuter E."/>
            <person name="Kautsar S.A."/>
            <person name="Yang D."/>
            <person name="Bader C.D."/>
            <person name="Teijaro C.N."/>
            <person name="Fluegel L."/>
            <person name="Davis C.M."/>
            <person name="Simpson J.R."/>
            <person name="Lauterbach L."/>
            <person name="Steele A.D."/>
            <person name="Gui C."/>
            <person name="Meng S."/>
            <person name="Li G."/>
            <person name="Viehrig K."/>
            <person name="Ye F."/>
            <person name="Su P."/>
            <person name="Kiefer A.F."/>
            <person name="Nichols A."/>
            <person name="Cepeda A.J."/>
            <person name="Yan W."/>
            <person name="Fan B."/>
            <person name="Jiang Y."/>
            <person name="Adhikari A."/>
            <person name="Zheng C.-J."/>
            <person name="Schuster L."/>
            <person name="Cowan T.M."/>
            <person name="Smanski M.J."/>
            <person name="Chevrette M.G."/>
            <person name="De Carvalho L.P.S."/>
            <person name="Shen B."/>
        </authorList>
    </citation>
    <scope>NUCLEOTIDE SEQUENCE [LARGE SCALE GENOMIC DNA]</scope>
    <source>
        <strain evidence="1 2">NPDC013366</strain>
    </source>
</reference>
<comment type="caution">
    <text evidence="1">The sequence shown here is derived from an EMBL/GenBank/DDBJ whole genome shotgun (WGS) entry which is preliminary data.</text>
</comment>
<keyword evidence="2" id="KW-1185">Reference proteome</keyword>
<gene>
    <name evidence="1" type="ORF">ACF1HC_11500</name>
</gene>
<organism evidence="1 2">
    <name type="scientific">Streptomyces eurythermus</name>
    <dbReference type="NCBI Taxonomy" id="42237"/>
    <lineage>
        <taxon>Bacteria</taxon>
        <taxon>Bacillati</taxon>
        <taxon>Actinomycetota</taxon>
        <taxon>Actinomycetes</taxon>
        <taxon>Kitasatosporales</taxon>
        <taxon>Streptomycetaceae</taxon>
        <taxon>Streptomyces</taxon>
    </lineage>
</organism>
<protein>
    <submittedName>
        <fullName evidence="1">DUF6461 domain-containing protein</fullName>
    </submittedName>
</protein>
<accession>A0ABW6YV31</accession>
<dbReference type="RefSeq" id="WP_030792055.1">
    <property type="nucleotide sequence ID" value="NZ_JBFACJ010000002.1"/>
</dbReference>
<proteinExistence type="predicted"/>
<dbReference type="Pfam" id="PF20062">
    <property type="entry name" value="DUF6461"/>
    <property type="match status" value="1"/>
</dbReference>
<dbReference type="Proteomes" id="UP001603418">
    <property type="component" value="Unassembled WGS sequence"/>
</dbReference>
<evidence type="ECO:0000313" key="1">
    <source>
        <dbReference type="EMBL" id="MFF9882218.1"/>
    </source>
</evidence>
<dbReference type="InterPro" id="IPR045592">
    <property type="entry name" value="DUF6461"/>
</dbReference>
<dbReference type="EMBL" id="JBICBM010000005">
    <property type="protein sequence ID" value="MFF9882218.1"/>
    <property type="molecule type" value="Genomic_DNA"/>
</dbReference>
<sequence length="212" mass="23051">MTTTTAADYTWFEDRFPDLAEAYCFTLVRGLRPAEVLDRLGGRAEPALTGPDAVVEAAFDLVRASDGRRQLLAMTSVGAWTLLIEPNGCTGVTEDRARPASAGTRWVSHFVNINGLDAFLWAEDTVRRLWFEPGFPDERWGTTPDELLDAMHGVGFRFGDDEEADEAEEADDPGPDLSAPAAFALAEHLTGVAVTPELLERTTFACGSVGTR</sequence>
<evidence type="ECO:0000313" key="2">
    <source>
        <dbReference type="Proteomes" id="UP001603418"/>
    </source>
</evidence>